<gene>
    <name evidence="3" type="ORF">HF526_30670</name>
</gene>
<keyword evidence="1 3" id="KW-0378">Hydrolase</keyword>
<dbReference type="GO" id="GO:0016787">
    <property type="term" value="F:hydrolase activity"/>
    <property type="evidence" value="ECO:0007669"/>
    <property type="project" value="UniProtKB-KW"/>
</dbReference>
<name>A0ABX1SMY0_9PSEU</name>
<dbReference type="Proteomes" id="UP000820669">
    <property type="component" value="Unassembled WGS sequence"/>
</dbReference>
<evidence type="ECO:0000256" key="1">
    <source>
        <dbReference type="ARBA" id="ARBA00022801"/>
    </source>
</evidence>
<accession>A0ABX1SMY0</accession>
<sequence>MSRRGAILLGLAGTLAAAGARAPVIRQWPASLIQAAPCTVASEVPSVQTAMHVAAGLAALRRGGWRRPAGIAGAVANAAAVAALADLRRDADRSADVLAAALAPLGAGAGRAADGSAGGARRTPAGPCARRRYRHAVDVAYGPDPAHRLDVWGRRDVVASGAGAAPVLLQVHGGAWSSGDKGNQAQPLMAHLAENGWICVTVNYRLGPGERWPSMIVDVKRAIAWIRTHVAEYGGDPDFVAITGGSAGGHLAALAALTPNDPEFQPGFADVDTSVAAAVPLYGVHDFSVDEEGLFALLEGKVFTSTLAEDERTWLQASPVHRAGPDAPPFLVIHGSTDTIAGVGQSRRLVTRLREVSHRPVCYAELPHAQHGFDAFPTARTGHTVRAVHGFLGLLHERYRGGRVAGAIRNGHALRGTAVNGRVVAGLPPGGPADPERAPASGD</sequence>
<dbReference type="EMBL" id="JAAXLA010000092">
    <property type="protein sequence ID" value="NMI01630.1"/>
    <property type="molecule type" value="Genomic_DNA"/>
</dbReference>
<dbReference type="SUPFAM" id="SSF53474">
    <property type="entry name" value="alpha/beta-Hydrolases"/>
    <property type="match status" value="1"/>
</dbReference>
<reference evidence="3 4" key="1">
    <citation type="submission" date="2020-04" db="EMBL/GenBank/DDBJ databases">
        <authorList>
            <person name="Klaysubun C."/>
            <person name="Duangmal K."/>
            <person name="Lipun K."/>
        </authorList>
    </citation>
    <scope>NUCLEOTIDE SEQUENCE [LARGE SCALE GENOMIC DNA]</scope>
    <source>
        <strain evidence="3 4">K10HN5</strain>
    </source>
</reference>
<evidence type="ECO:0000313" key="3">
    <source>
        <dbReference type="EMBL" id="NMI01630.1"/>
    </source>
</evidence>
<dbReference type="RefSeq" id="WP_169385135.1">
    <property type="nucleotide sequence ID" value="NZ_JAAXLA010000092.1"/>
</dbReference>
<evidence type="ECO:0000313" key="4">
    <source>
        <dbReference type="Proteomes" id="UP000820669"/>
    </source>
</evidence>
<feature type="domain" description="BD-FAE-like" evidence="2">
    <location>
        <begin position="162"/>
        <end position="353"/>
    </location>
</feature>
<proteinExistence type="predicted"/>
<dbReference type="InterPro" id="IPR049492">
    <property type="entry name" value="BD-FAE-like_dom"/>
</dbReference>
<protein>
    <submittedName>
        <fullName evidence="3">Alpha/beta hydrolase</fullName>
    </submittedName>
</protein>
<dbReference type="PANTHER" id="PTHR48081:SF33">
    <property type="entry name" value="KYNURENINE FORMAMIDASE"/>
    <property type="match status" value="1"/>
</dbReference>
<dbReference type="PANTHER" id="PTHR48081">
    <property type="entry name" value="AB HYDROLASE SUPERFAMILY PROTEIN C4A8.06C"/>
    <property type="match status" value="1"/>
</dbReference>
<dbReference type="InterPro" id="IPR050300">
    <property type="entry name" value="GDXG_lipolytic_enzyme"/>
</dbReference>
<dbReference type="Pfam" id="PF20434">
    <property type="entry name" value="BD-FAE"/>
    <property type="match status" value="1"/>
</dbReference>
<dbReference type="Gene3D" id="3.40.50.1820">
    <property type="entry name" value="alpha/beta hydrolase"/>
    <property type="match status" value="1"/>
</dbReference>
<evidence type="ECO:0000259" key="2">
    <source>
        <dbReference type="Pfam" id="PF20434"/>
    </source>
</evidence>
<dbReference type="InterPro" id="IPR029058">
    <property type="entry name" value="AB_hydrolase_fold"/>
</dbReference>
<keyword evidence="4" id="KW-1185">Reference proteome</keyword>
<organism evidence="3 4">
    <name type="scientific">Pseudonocardia acidicola</name>
    <dbReference type="NCBI Taxonomy" id="2724939"/>
    <lineage>
        <taxon>Bacteria</taxon>
        <taxon>Bacillati</taxon>
        <taxon>Actinomycetota</taxon>
        <taxon>Actinomycetes</taxon>
        <taxon>Pseudonocardiales</taxon>
        <taxon>Pseudonocardiaceae</taxon>
        <taxon>Pseudonocardia</taxon>
    </lineage>
</organism>
<comment type="caution">
    <text evidence="3">The sequence shown here is derived from an EMBL/GenBank/DDBJ whole genome shotgun (WGS) entry which is preliminary data.</text>
</comment>